<organism evidence="2 3">
    <name type="scientific">Plebeiibacterium sediminum</name>
    <dbReference type="NCBI Taxonomy" id="2992112"/>
    <lineage>
        <taxon>Bacteria</taxon>
        <taxon>Pseudomonadati</taxon>
        <taxon>Bacteroidota</taxon>
        <taxon>Bacteroidia</taxon>
        <taxon>Marinilabiliales</taxon>
        <taxon>Marinilabiliaceae</taxon>
        <taxon>Plebeiibacterium</taxon>
    </lineage>
</organism>
<dbReference type="AlphaFoldDB" id="A0AAE3M8B1"/>
<gene>
    <name evidence="2" type="ORF">OM075_19480</name>
</gene>
<dbReference type="EMBL" id="JAPDPJ010000060">
    <property type="protein sequence ID" value="MCW3788660.1"/>
    <property type="molecule type" value="Genomic_DNA"/>
</dbReference>
<dbReference type="Proteomes" id="UP001209229">
    <property type="component" value="Unassembled WGS sequence"/>
</dbReference>
<protein>
    <recommendedName>
        <fullName evidence="1">Gliding motility-associated protein GldM N-terminal domain-containing protein</fullName>
    </recommendedName>
</protein>
<proteinExistence type="predicted"/>
<evidence type="ECO:0000313" key="2">
    <source>
        <dbReference type="EMBL" id="MCW3788660.1"/>
    </source>
</evidence>
<comment type="caution">
    <text evidence="2">The sequence shown here is derived from an EMBL/GenBank/DDBJ whole genome shotgun (WGS) entry which is preliminary data.</text>
</comment>
<reference evidence="2" key="1">
    <citation type="submission" date="2022-10" db="EMBL/GenBank/DDBJ databases">
        <authorList>
            <person name="Yu W.X."/>
        </authorList>
    </citation>
    <scope>NUCLEOTIDE SEQUENCE</scope>
    <source>
        <strain evidence="2">AAT</strain>
    </source>
</reference>
<evidence type="ECO:0000259" key="1">
    <source>
        <dbReference type="Pfam" id="PF12081"/>
    </source>
</evidence>
<name>A0AAE3M8B1_9BACT</name>
<sequence length="207" mass="24311">MNKIVMKGILYGFFVLLLLESCDNERNQLTVKSLIKFDMFLTRNISILDTRISSIPKSNNNQDLILRTDIILNSLEKIREDLTELSGLNENSVKLTKLLDYSLSTEYFLNEDNMVAYRLKKDINEYVSYLNQTLEDEDLKKIINKQLDLRNLIDENKVMISWESANFEHVSILDCIINIEKLEFEIKSIELFILSEIEKKELYANKK</sequence>
<dbReference type="RefSeq" id="WP_301192218.1">
    <property type="nucleotide sequence ID" value="NZ_JAPDPJ010000060.1"/>
</dbReference>
<keyword evidence="3" id="KW-1185">Reference proteome</keyword>
<feature type="domain" description="Gliding motility-associated protein GldM N-terminal" evidence="1">
    <location>
        <begin position="67"/>
        <end position="197"/>
    </location>
</feature>
<dbReference type="Pfam" id="PF12081">
    <property type="entry name" value="GldM_1st"/>
    <property type="match status" value="1"/>
</dbReference>
<evidence type="ECO:0000313" key="3">
    <source>
        <dbReference type="Proteomes" id="UP001209229"/>
    </source>
</evidence>
<dbReference type="InterPro" id="IPR022720">
    <property type="entry name" value="Motility-assoc_prot_GldM_N"/>
</dbReference>
<accession>A0AAE3M8B1</accession>